<sequence>MKKARKTESNTIRRGDLSCEIAINQSEALVSGTVKYRAYEVGTVSGATTEAIAGQFLSICELVNDGSMVRDGTIMTGYHNEISGGDVLLLDGEIVGQWRSDEEGWCHFVAYSATEITCSAPSPWLLQDTIFEWLSDGKTD</sequence>
<reference evidence="1 2" key="1">
    <citation type="journal article" date="2013" name="PLoS ONE">
        <title>Poles Apart: Arctic and Antarctic Octadecabacter strains Share High Genome Plasticity and a New Type of Xanthorhodopsin.</title>
        <authorList>
            <person name="Vollmers J."/>
            <person name="Voget S."/>
            <person name="Dietrich S."/>
            <person name="Gollnow K."/>
            <person name="Smits M."/>
            <person name="Meyer K."/>
            <person name="Brinkhoff T."/>
            <person name="Simon M."/>
            <person name="Daniel R."/>
        </authorList>
    </citation>
    <scope>NUCLEOTIDE SEQUENCE [LARGE SCALE GENOMIC DNA]</scope>
    <source>
        <strain evidence="1 2">307</strain>
    </source>
</reference>
<evidence type="ECO:0000313" key="1">
    <source>
        <dbReference type="EMBL" id="AGI67503.1"/>
    </source>
</evidence>
<dbReference type="EMBL" id="CP003740">
    <property type="protein sequence ID" value="AGI67503.1"/>
    <property type="molecule type" value="Genomic_DNA"/>
</dbReference>
<keyword evidence="2" id="KW-1185">Reference proteome</keyword>
<dbReference type="KEGG" id="oat:OAN307_c18470"/>
<dbReference type="STRING" id="391626.OAN307_c18470"/>
<protein>
    <recommendedName>
        <fullName evidence="3">YopX protein domain-containing protein</fullName>
    </recommendedName>
</protein>
<name>M9R6X3_9RHOB</name>
<evidence type="ECO:0000313" key="2">
    <source>
        <dbReference type="Proteomes" id="UP000005307"/>
    </source>
</evidence>
<evidence type="ECO:0008006" key="3">
    <source>
        <dbReference type="Google" id="ProtNLM"/>
    </source>
</evidence>
<dbReference type="eggNOG" id="ENOG5033Z54">
    <property type="taxonomic scope" value="Bacteria"/>
</dbReference>
<proteinExistence type="predicted"/>
<organism evidence="1 2">
    <name type="scientific">Octadecabacter antarcticus 307</name>
    <dbReference type="NCBI Taxonomy" id="391626"/>
    <lineage>
        <taxon>Bacteria</taxon>
        <taxon>Pseudomonadati</taxon>
        <taxon>Pseudomonadota</taxon>
        <taxon>Alphaproteobacteria</taxon>
        <taxon>Rhodobacterales</taxon>
        <taxon>Roseobacteraceae</taxon>
        <taxon>Octadecabacter</taxon>
    </lineage>
</organism>
<dbReference type="AlphaFoldDB" id="M9R6X3"/>
<gene>
    <name evidence="1" type="ORF">OAN307_c18470</name>
</gene>
<accession>M9R6X3</accession>
<dbReference type="HOGENOM" id="CLU_1833141_0_0_5"/>
<dbReference type="Proteomes" id="UP000005307">
    <property type="component" value="Chromosome"/>
</dbReference>